<organism evidence="4 5">
    <name type="scientific">Neisseria arctica</name>
    <dbReference type="NCBI Taxonomy" id="1470200"/>
    <lineage>
        <taxon>Bacteria</taxon>
        <taxon>Pseudomonadati</taxon>
        <taxon>Pseudomonadota</taxon>
        <taxon>Betaproteobacteria</taxon>
        <taxon>Neisseriales</taxon>
        <taxon>Neisseriaceae</taxon>
        <taxon>Neisseria</taxon>
    </lineage>
</organism>
<proteinExistence type="inferred from homology"/>
<keyword evidence="3" id="KW-0963">Cytoplasm</keyword>
<keyword evidence="2 3" id="KW-0143">Chaperone</keyword>
<dbReference type="InterPro" id="IPR002669">
    <property type="entry name" value="UreD"/>
</dbReference>
<comment type="subunit">
    <text evidence="3">UreD, UreF and UreG form a complex that acts as a GTP-hydrolysis-dependent molecular chaperone, activating the urease apoprotein by helping to assemble the nickel containing metallocenter of UreC. The UreE protein probably delivers the nickel.</text>
</comment>
<dbReference type="Pfam" id="PF01774">
    <property type="entry name" value="UreD"/>
    <property type="match status" value="1"/>
</dbReference>
<dbReference type="EMBL" id="JTDO01000002">
    <property type="protein sequence ID" value="KLT73670.1"/>
    <property type="molecule type" value="Genomic_DNA"/>
</dbReference>
<evidence type="ECO:0000313" key="5">
    <source>
        <dbReference type="Proteomes" id="UP000036027"/>
    </source>
</evidence>
<comment type="caution">
    <text evidence="4">The sequence shown here is derived from an EMBL/GenBank/DDBJ whole genome shotgun (WGS) entry which is preliminary data.</text>
</comment>
<keyword evidence="3" id="KW-0996">Nickel insertion</keyword>
<reference evidence="4 5" key="1">
    <citation type="submission" date="2014-11" db="EMBL/GenBank/DDBJ databases">
        <title>Genome of a novel goose pathogen.</title>
        <authorList>
            <person name="Hansen C.M."/>
            <person name="Hueffer K."/>
            <person name="Choi S.C."/>
        </authorList>
    </citation>
    <scope>NUCLEOTIDE SEQUENCE [LARGE SCALE GENOMIC DNA]</scope>
    <source>
        <strain evidence="4 5">KH1503</strain>
    </source>
</reference>
<gene>
    <name evidence="3" type="primary">ureD</name>
    <name evidence="4" type="ORF">PL75_01620</name>
</gene>
<dbReference type="HAMAP" id="MF_01384">
    <property type="entry name" value="UreD"/>
    <property type="match status" value="1"/>
</dbReference>
<evidence type="ECO:0000256" key="1">
    <source>
        <dbReference type="ARBA" id="ARBA00007177"/>
    </source>
</evidence>
<name>A0A0J0YU91_9NEIS</name>
<comment type="subcellular location">
    <subcellularLocation>
        <location evidence="3">Cytoplasm</location>
    </subcellularLocation>
</comment>
<dbReference type="PATRIC" id="fig|1470200.3.peg.1126"/>
<sequence>MYSQLVLTTQVRNGRTSLQKNFTSPPLKLISLPSDANGMLRVVQMSSSPGLLGGDLIEISITLAAYSHLSLYTQAFTRVLEMNDGKQAEQHTHIRQEPHSHLCYLPHPLVLHANSTFIQYTEIELDDDCELVYGEIIAAGRVLRGERFAFKRFSSHLCITYHGHKLITDNIQWYPKRYQIDTIGQMEQYTHQLNLFYVHTALSPEEIRVLNERIFEKLDEYTAEMNSLLWGVSQAAGCALCLRALSTEAQSLQNLLKVTVTILQQSQASPLSAVFFK</sequence>
<dbReference type="STRING" id="1470200.PL75_01620"/>
<evidence type="ECO:0000313" key="4">
    <source>
        <dbReference type="EMBL" id="KLT73670.1"/>
    </source>
</evidence>
<accession>A0A0J0YU91</accession>
<comment type="similarity">
    <text evidence="1 3">Belongs to the UreD family.</text>
</comment>
<dbReference type="PANTHER" id="PTHR33643:SF1">
    <property type="entry name" value="UREASE ACCESSORY PROTEIN D"/>
    <property type="match status" value="1"/>
</dbReference>
<comment type="function">
    <text evidence="3">Required for maturation of urease via the functional incorporation of the urease nickel metallocenter.</text>
</comment>
<keyword evidence="5" id="KW-1185">Reference proteome</keyword>
<evidence type="ECO:0000256" key="2">
    <source>
        <dbReference type="ARBA" id="ARBA00023186"/>
    </source>
</evidence>
<dbReference type="OrthoDB" id="9807968at2"/>
<dbReference type="AlphaFoldDB" id="A0A0J0YU91"/>
<dbReference type="RefSeq" id="WP_047760169.1">
    <property type="nucleotide sequence ID" value="NZ_CP091510.1"/>
</dbReference>
<dbReference type="PANTHER" id="PTHR33643">
    <property type="entry name" value="UREASE ACCESSORY PROTEIN D"/>
    <property type="match status" value="1"/>
</dbReference>
<dbReference type="Proteomes" id="UP000036027">
    <property type="component" value="Unassembled WGS sequence"/>
</dbReference>
<dbReference type="GO" id="GO:0016151">
    <property type="term" value="F:nickel cation binding"/>
    <property type="evidence" value="ECO:0007669"/>
    <property type="project" value="UniProtKB-UniRule"/>
</dbReference>
<dbReference type="GO" id="GO:0005737">
    <property type="term" value="C:cytoplasm"/>
    <property type="evidence" value="ECO:0007669"/>
    <property type="project" value="UniProtKB-SubCell"/>
</dbReference>
<evidence type="ECO:0000256" key="3">
    <source>
        <dbReference type="HAMAP-Rule" id="MF_01384"/>
    </source>
</evidence>
<protein>
    <recommendedName>
        <fullName evidence="3">Urease accessory protein UreD</fullName>
    </recommendedName>
</protein>